<dbReference type="InterPro" id="IPR001452">
    <property type="entry name" value="SH3_domain"/>
</dbReference>
<dbReference type="Gene3D" id="2.60.40.150">
    <property type="entry name" value="C2 domain"/>
    <property type="match status" value="1"/>
</dbReference>
<dbReference type="SMART" id="SM00326">
    <property type="entry name" value="SH3"/>
    <property type="match status" value="1"/>
</dbReference>
<dbReference type="InterPro" id="IPR035892">
    <property type="entry name" value="C2_domain_sf"/>
</dbReference>
<dbReference type="VEuPathDB" id="AmoebaDB:ACA1_062250"/>
<dbReference type="OrthoDB" id="270970at2759"/>
<keyword evidence="9" id="KW-1185">Reference proteome</keyword>
<feature type="region of interest" description="Disordered" evidence="5">
    <location>
        <begin position="157"/>
        <end position="219"/>
    </location>
</feature>
<dbReference type="InterPro" id="IPR036028">
    <property type="entry name" value="SH3-like_dom_sf"/>
</dbReference>
<dbReference type="Pfam" id="PF00168">
    <property type="entry name" value="C2"/>
    <property type="match status" value="1"/>
</dbReference>
<reference evidence="8 9" key="1">
    <citation type="journal article" date="2013" name="Genome Biol.">
        <title>Genome of Acanthamoeba castellanii highlights extensive lateral gene transfer and early evolution of tyrosine kinase signaling.</title>
        <authorList>
            <person name="Clarke M."/>
            <person name="Lohan A.J."/>
            <person name="Liu B."/>
            <person name="Lagkouvardos I."/>
            <person name="Roy S."/>
            <person name="Zafar N."/>
            <person name="Bertelli C."/>
            <person name="Schilde C."/>
            <person name="Kianianmomeni A."/>
            <person name="Burglin T.R."/>
            <person name="Frech C."/>
            <person name="Turcotte B."/>
            <person name="Kopec K.O."/>
            <person name="Synnott J.M."/>
            <person name="Choo C."/>
            <person name="Paponov I."/>
            <person name="Finkler A."/>
            <person name="Soon Heng Tan C."/>
            <person name="Hutchins A.P."/>
            <person name="Weinmeier T."/>
            <person name="Rattei T."/>
            <person name="Chu J.S."/>
            <person name="Gimenez G."/>
            <person name="Irimia M."/>
            <person name="Rigden D.J."/>
            <person name="Fitzpatrick D.A."/>
            <person name="Lorenzo-Morales J."/>
            <person name="Bateman A."/>
            <person name="Chiu C.H."/>
            <person name="Tang P."/>
            <person name="Hegemann P."/>
            <person name="Fromm H."/>
            <person name="Raoult D."/>
            <person name="Greub G."/>
            <person name="Miranda-Saavedra D."/>
            <person name="Chen N."/>
            <person name="Nash P."/>
            <person name="Ginger M.L."/>
            <person name="Horn M."/>
            <person name="Schaap P."/>
            <person name="Caler L."/>
            <person name="Loftus B."/>
        </authorList>
    </citation>
    <scope>NUCLEOTIDE SEQUENCE [LARGE SCALE GENOMIC DNA]</scope>
    <source>
        <strain evidence="8 9">Neff</strain>
    </source>
</reference>
<accession>L8GY56</accession>
<evidence type="ECO:0000256" key="2">
    <source>
        <dbReference type="ARBA" id="ARBA00022723"/>
    </source>
</evidence>
<dbReference type="RefSeq" id="XP_004339496.1">
    <property type="nucleotide sequence ID" value="XM_004339448.1"/>
</dbReference>
<evidence type="ECO:0000259" key="6">
    <source>
        <dbReference type="PROSITE" id="PS50002"/>
    </source>
</evidence>
<keyword evidence="1 4" id="KW-0728">SH3 domain</keyword>
<protein>
    <submittedName>
        <fullName evidence="8">C2 and SH3 domain containing protein</fullName>
    </submittedName>
</protein>
<dbReference type="SUPFAM" id="SSF49562">
    <property type="entry name" value="C2 domain (Calcium/lipid-binding domain, CaLB)"/>
    <property type="match status" value="1"/>
</dbReference>
<dbReference type="PROSITE" id="PS50002">
    <property type="entry name" value="SH3"/>
    <property type="match status" value="1"/>
</dbReference>
<feature type="domain" description="SH3" evidence="6">
    <location>
        <begin position="286"/>
        <end position="345"/>
    </location>
</feature>
<dbReference type="PROSITE" id="PS50004">
    <property type="entry name" value="C2"/>
    <property type="match status" value="1"/>
</dbReference>
<sequence length="345" mass="36171">MTEDEICVTIIEGKGLAVKDSCGTSDPFVKVKLGTIKHKTKKIMKNLNPRWNEKFFFKGSGFASSTLEITVWDWDRIGSNDYMGEVRIPMSEVMTLGEISKSYPLVSGPGHEGEQVSGEISIRVQVMVQGDLQTGNLNAEELRRFALQKMASTSALPVNTGSTNLAGPEVPPLPPREEGYSSGSCDAVPTTAARSAPPPAPAATGGYPRPQPTTFASSPNLSYAGGAGAGAAPAYNRAVTAPATHSGYTPPPPQVKPPGMAPPRRQPGSSGSFVGVAPGPPPPRPPAMPQAKALYAWTAENPGELASLAAGAVVFVKDSSDASWCLVVDTQGNEGYIASNYIEML</sequence>
<feature type="region of interest" description="Disordered" evidence="5">
    <location>
        <begin position="242"/>
        <end position="287"/>
    </location>
</feature>
<feature type="compositionally biased region" description="Low complexity" evidence="5">
    <location>
        <begin position="267"/>
        <end position="277"/>
    </location>
</feature>
<feature type="compositionally biased region" description="Pro residues" evidence="5">
    <location>
        <begin position="278"/>
        <end position="287"/>
    </location>
</feature>
<dbReference type="GO" id="GO:0046872">
    <property type="term" value="F:metal ion binding"/>
    <property type="evidence" value="ECO:0007669"/>
    <property type="project" value="UniProtKB-KW"/>
</dbReference>
<evidence type="ECO:0000256" key="4">
    <source>
        <dbReference type="PROSITE-ProRule" id="PRU00192"/>
    </source>
</evidence>
<feature type="compositionally biased region" description="Pro residues" evidence="5">
    <location>
        <begin position="249"/>
        <end position="265"/>
    </location>
</feature>
<dbReference type="SUPFAM" id="SSF50044">
    <property type="entry name" value="SH3-domain"/>
    <property type="match status" value="1"/>
</dbReference>
<dbReference type="PANTHER" id="PTHR45911">
    <property type="entry name" value="C2 DOMAIN-CONTAINING PROTEIN"/>
    <property type="match status" value="1"/>
</dbReference>
<gene>
    <name evidence="8" type="ORF">ACA1_062250</name>
</gene>
<proteinExistence type="predicted"/>
<organism evidence="8 9">
    <name type="scientific">Acanthamoeba castellanii (strain ATCC 30010 / Neff)</name>
    <dbReference type="NCBI Taxonomy" id="1257118"/>
    <lineage>
        <taxon>Eukaryota</taxon>
        <taxon>Amoebozoa</taxon>
        <taxon>Discosea</taxon>
        <taxon>Longamoebia</taxon>
        <taxon>Centramoebida</taxon>
        <taxon>Acanthamoebidae</taxon>
        <taxon>Acanthamoeba</taxon>
    </lineage>
</organism>
<dbReference type="EMBL" id="KB007974">
    <property type="protein sequence ID" value="ELR17483.1"/>
    <property type="molecule type" value="Genomic_DNA"/>
</dbReference>
<evidence type="ECO:0000313" key="9">
    <source>
        <dbReference type="Proteomes" id="UP000011083"/>
    </source>
</evidence>
<dbReference type="KEGG" id="acan:ACA1_062250"/>
<feature type="domain" description="C2" evidence="7">
    <location>
        <begin position="1"/>
        <end position="103"/>
    </location>
</feature>
<evidence type="ECO:0000256" key="1">
    <source>
        <dbReference type="ARBA" id="ARBA00022443"/>
    </source>
</evidence>
<evidence type="ECO:0000256" key="5">
    <source>
        <dbReference type="SAM" id="MobiDB-lite"/>
    </source>
</evidence>
<dbReference type="AlphaFoldDB" id="L8GY56"/>
<evidence type="ECO:0000313" key="8">
    <source>
        <dbReference type="EMBL" id="ELR17483.1"/>
    </source>
</evidence>
<dbReference type="Gene3D" id="2.30.30.40">
    <property type="entry name" value="SH3 Domains"/>
    <property type="match status" value="1"/>
</dbReference>
<keyword evidence="3" id="KW-0106">Calcium</keyword>
<dbReference type="Proteomes" id="UP000011083">
    <property type="component" value="Unassembled WGS sequence"/>
</dbReference>
<evidence type="ECO:0000256" key="3">
    <source>
        <dbReference type="ARBA" id="ARBA00022837"/>
    </source>
</evidence>
<dbReference type="GeneID" id="14917923"/>
<evidence type="ECO:0000259" key="7">
    <source>
        <dbReference type="PROSITE" id="PS50004"/>
    </source>
</evidence>
<dbReference type="PRINTS" id="PR00360">
    <property type="entry name" value="C2DOMAIN"/>
</dbReference>
<dbReference type="SMART" id="SM00239">
    <property type="entry name" value="C2"/>
    <property type="match status" value="1"/>
</dbReference>
<keyword evidence="2" id="KW-0479">Metal-binding</keyword>
<dbReference type="Pfam" id="PF00018">
    <property type="entry name" value="SH3_1"/>
    <property type="match status" value="1"/>
</dbReference>
<dbReference type="CDD" id="cd00030">
    <property type="entry name" value="C2"/>
    <property type="match status" value="1"/>
</dbReference>
<name>L8GY56_ACACF</name>
<dbReference type="InterPro" id="IPR000008">
    <property type="entry name" value="C2_dom"/>
</dbReference>